<keyword evidence="1" id="KW-0966">Cell projection</keyword>
<evidence type="ECO:0000313" key="1">
    <source>
        <dbReference type="EMBL" id="MBD3109439.1"/>
    </source>
</evidence>
<sequence>MKTNFHHYAVTPLIANKKVNHSAAAYKANETKFAETFRQTLGQSDQSLSISRHAQMRMQQRDIHIDSETWRSIEQKVNQAKGMGVKDSLVLLDEAALIVSAKNNVVVTAMSREEASAQIFTNINGTIIM</sequence>
<accession>A0A927D1R6</accession>
<gene>
    <name evidence="1" type="ORF">IEO70_13910</name>
</gene>
<dbReference type="NCBIfam" id="TIGR02530">
    <property type="entry name" value="flg_new"/>
    <property type="match status" value="1"/>
</dbReference>
<dbReference type="AlphaFoldDB" id="A0A927D1R6"/>
<keyword evidence="1" id="KW-0282">Flagellum</keyword>
<name>A0A927D1R6_9BACI</name>
<proteinExistence type="predicted"/>
<protein>
    <submittedName>
        <fullName evidence="1">Flagellar protein</fullName>
    </submittedName>
</protein>
<keyword evidence="1" id="KW-0969">Cilium</keyword>
<comment type="caution">
    <text evidence="1">The sequence shown here is derived from an EMBL/GenBank/DDBJ whole genome shotgun (WGS) entry which is preliminary data.</text>
</comment>
<reference evidence="1" key="1">
    <citation type="submission" date="2020-09" db="EMBL/GenBank/DDBJ databases">
        <title>Bacillus faecalis sp. nov., a moderately halophilic bacterium isolated from cow faeces.</title>
        <authorList>
            <person name="Jiang L."/>
            <person name="Lee J."/>
        </authorList>
    </citation>
    <scope>NUCLEOTIDE SEQUENCE</scope>
    <source>
        <strain evidence="1">AGMB 02131</strain>
    </source>
</reference>
<evidence type="ECO:0000313" key="2">
    <source>
        <dbReference type="Proteomes" id="UP000602076"/>
    </source>
</evidence>
<organism evidence="1 2">
    <name type="scientific">Peribacillus faecalis</name>
    <dbReference type="NCBI Taxonomy" id="2772559"/>
    <lineage>
        <taxon>Bacteria</taxon>
        <taxon>Bacillati</taxon>
        <taxon>Bacillota</taxon>
        <taxon>Bacilli</taxon>
        <taxon>Bacillales</taxon>
        <taxon>Bacillaceae</taxon>
        <taxon>Peribacillus</taxon>
    </lineage>
</organism>
<dbReference type="Proteomes" id="UP000602076">
    <property type="component" value="Unassembled WGS sequence"/>
</dbReference>
<dbReference type="RefSeq" id="WP_190998971.1">
    <property type="nucleotide sequence ID" value="NZ_JACXSI010000034.1"/>
</dbReference>
<dbReference type="InterPro" id="IPR013367">
    <property type="entry name" value="Flagellar_put"/>
</dbReference>
<keyword evidence="2" id="KW-1185">Reference proteome</keyword>
<dbReference type="Pfam" id="PF12611">
    <property type="entry name" value="Flagellar_put"/>
    <property type="match status" value="1"/>
</dbReference>
<dbReference type="EMBL" id="JACXSI010000034">
    <property type="protein sequence ID" value="MBD3109439.1"/>
    <property type="molecule type" value="Genomic_DNA"/>
</dbReference>